<feature type="compositionally biased region" description="Low complexity" evidence="2">
    <location>
        <begin position="18"/>
        <end position="43"/>
    </location>
</feature>
<name>A0A6N6NN86_9ACTN</name>
<keyword evidence="3" id="KW-1133">Transmembrane helix</keyword>
<dbReference type="InterPro" id="IPR004474">
    <property type="entry name" value="LytR_CpsA_psr"/>
</dbReference>
<protein>
    <submittedName>
        <fullName evidence="5">LytR family transcriptional regulator</fullName>
    </submittedName>
</protein>
<evidence type="ECO:0000259" key="4">
    <source>
        <dbReference type="Pfam" id="PF03816"/>
    </source>
</evidence>
<dbReference type="InterPro" id="IPR050922">
    <property type="entry name" value="LytR/CpsA/Psr_CW_biosynth"/>
</dbReference>
<sequence>MEESETKDNALDEAGSGTTSTPEAPATPEAPEGTPVPATPEAPQTMEEEVLIRKKKRHHSRRKKILKRVAIVVGILVAIAVAIAIAAFAFMKSGESAVKQANTADDIQADDSAVTYDEGRTVEYNGKTYALNENMVSVAVIGYDRQTEEVVPGKSVGQADAIMVLAVNLDTGKTTGIGIPRDSMVEVGEFMGDIFTGMSTMQLCLAYAYGDGGELSSQYTASAVSRVLYNMPVSYYFSLDMDGVGALADAIGGVSLTPTQSIPNTNIVEGEPTVLFGSNALKYVQWRDTSVLTSSLDRQTRQSQFVEAFCKQALSSAQGNVGTLVNLYTTASNYAVTNLGLNEFSYLASSVLATGITSVDMTTLQGTMQQGDKFAEFYLDKTNVYETVLNVYYHEVGSEE</sequence>
<dbReference type="OrthoDB" id="3172933at2"/>
<feature type="domain" description="Cell envelope-related transcriptional attenuator" evidence="4">
    <location>
        <begin position="159"/>
        <end position="313"/>
    </location>
</feature>
<dbReference type="PANTHER" id="PTHR33392">
    <property type="entry name" value="POLYISOPRENYL-TEICHOIC ACID--PEPTIDOGLYCAN TEICHOIC ACID TRANSFERASE TAGU"/>
    <property type="match status" value="1"/>
</dbReference>
<dbReference type="Pfam" id="PF03816">
    <property type="entry name" value="LytR_cpsA_psr"/>
    <property type="match status" value="1"/>
</dbReference>
<evidence type="ECO:0000313" key="5">
    <source>
        <dbReference type="EMBL" id="KAB1640217.1"/>
    </source>
</evidence>
<keyword evidence="3" id="KW-0812">Transmembrane</keyword>
<proteinExistence type="inferred from homology"/>
<dbReference type="PANTHER" id="PTHR33392:SF6">
    <property type="entry name" value="POLYISOPRENYL-TEICHOIC ACID--PEPTIDOGLYCAN TEICHOIC ACID TRANSFERASE TAGU"/>
    <property type="match status" value="1"/>
</dbReference>
<organism evidence="5 6">
    <name type="scientific">Ellagibacter isourolithinifaciens</name>
    <dbReference type="NCBI Taxonomy" id="2137581"/>
    <lineage>
        <taxon>Bacteria</taxon>
        <taxon>Bacillati</taxon>
        <taxon>Actinomycetota</taxon>
        <taxon>Coriobacteriia</taxon>
        <taxon>Eggerthellales</taxon>
        <taxon>Eggerthellaceae</taxon>
        <taxon>Ellagibacter</taxon>
    </lineage>
</organism>
<dbReference type="AlphaFoldDB" id="A0A6N6NN86"/>
<dbReference type="GeneID" id="98658172"/>
<comment type="similarity">
    <text evidence="1">Belongs to the LytR/CpsA/Psr (LCP) family.</text>
</comment>
<comment type="caution">
    <text evidence="5">The sequence shown here is derived from an EMBL/GenBank/DDBJ whole genome shotgun (WGS) entry which is preliminary data.</text>
</comment>
<evidence type="ECO:0000313" key="6">
    <source>
        <dbReference type="Proteomes" id="UP000468668"/>
    </source>
</evidence>
<gene>
    <name evidence="5" type="ORF">F8C90_07100</name>
</gene>
<accession>A0A6N6NN86</accession>
<feature type="transmembrane region" description="Helical" evidence="3">
    <location>
        <begin position="65"/>
        <end position="91"/>
    </location>
</feature>
<feature type="compositionally biased region" description="Basic and acidic residues" evidence="2">
    <location>
        <begin position="1"/>
        <end position="10"/>
    </location>
</feature>
<dbReference type="EMBL" id="WAJR01000016">
    <property type="protein sequence ID" value="KAB1640217.1"/>
    <property type="molecule type" value="Genomic_DNA"/>
</dbReference>
<keyword evidence="3" id="KW-0472">Membrane</keyword>
<evidence type="ECO:0000256" key="1">
    <source>
        <dbReference type="ARBA" id="ARBA00006068"/>
    </source>
</evidence>
<evidence type="ECO:0000256" key="3">
    <source>
        <dbReference type="SAM" id="Phobius"/>
    </source>
</evidence>
<keyword evidence="6" id="KW-1185">Reference proteome</keyword>
<dbReference type="RefSeq" id="WP_158049830.1">
    <property type="nucleotide sequence ID" value="NZ_WAJR01000016.1"/>
</dbReference>
<evidence type="ECO:0000256" key="2">
    <source>
        <dbReference type="SAM" id="MobiDB-lite"/>
    </source>
</evidence>
<reference evidence="5 6" key="1">
    <citation type="submission" date="2019-09" db="EMBL/GenBank/DDBJ databases">
        <title>Whole genome shotgun sequencing (WGS) of Ellagibacter isourolithinifaciens DSM 104140(T) and Adlercreutzia muris DSM 29508(T).</title>
        <authorList>
            <person name="Stoll D.A."/>
            <person name="Danylec N."/>
            <person name="Huch M."/>
        </authorList>
    </citation>
    <scope>NUCLEOTIDE SEQUENCE [LARGE SCALE GENOMIC DNA]</scope>
    <source>
        <strain evidence="5 6">DSM 104140</strain>
    </source>
</reference>
<dbReference type="Gene3D" id="3.40.630.190">
    <property type="entry name" value="LCP protein"/>
    <property type="match status" value="1"/>
</dbReference>
<dbReference type="Proteomes" id="UP000468668">
    <property type="component" value="Unassembled WGS sequence"/>
</dbReference>
<feature type="region of interest" description="Disordered" evidence="2">
    <location>
        <begin position="1"/>
        <end position="45"/>
    </location>
</feature>